<gene>
    <name evidence="2" type="ORF">ABN611_30240</name>
</gene>
<dbReference type="EMBL" id="CP158165">
    <property type="protein sequence ID" value="XBV22833.1"/>
    <property type="molecule type" value="Genomic_DNA"/>
</dbReference>
<protein>
    <submittedName>
        <fullName evidence="2">Uncharacterized protein</fullName>
    </submittedName>
</protein>
<evidence type="ECO:0000256" key="1">
    <source>
        <dbReference type="SAM" id="MobiDB-lite"/>
    </source>
</evidence>
<dbReference type="RefSeq" id="WP_350275672.1">
    <property type="nucleotide sequence ID" value="NZ_CP158165.1"/>
</dbReference>
<name>A0AAU7T7Q2_9ACTN</name>
<accession>A0AAU7T7Q2</accession>
<evidence type="ECO:0000313" key="2">
    <source>
        <dbReference type="EMBL" id="XBV22833.1"/>
    </source>
</evidence>
<reference evidence="2" key="1">
    <citation type="submission" date="2024-06" db="EMBL/GenBank/DDBJ databases">
        <title>Kribbella sp. strain HUAS MG21 genome sequences.</title>
        <authorList>
            <person name="Mo P."/>
        </authorList>
    </citation>
    <scope>NUCLEOTIDE SEQUENCE</scope>
    <source>
        <strain evidence="2">HUAS MG21</strain>
    </source>
</reference>
<feature type="compositionally biased region" description="Basic and acidic residues" evidence="1">
    <location>
        <begin position="40"/>
        <end position="49"/>
    </location>
</feature>
<dbReference type="AlphaFoldDB" id="A0AAU7T7Q2"/>
<organism evidence="2">
    <name type="scientific">Kribbella sp. HUAS MG21</name>
    <dbReference type="NCBI Taxonomy" id="3160966"/>
    <lineage>
        <taxon>Bacteria</taxon>
        <taxon>Bacillati</taxon>
        <taxon>Actinomycetota</taxon>
        <taxon>Actinomycetes</taxon>
        <taxon>Propionibacteriales</taxon>
        <taxon>Kribbellaceae</taxon>
        <taxon>Kribbella</taxon>
    </lineage>
</organism>
<feature type="region of interest" description="Disordered" evidence="1">
    <location>
        <begin position="23"/>
        <end position="52"/>
    </location>
</feature>
<proteinExistence type="predicted"/>
<sequence>MRIVVFEVQQLSMDDVAAGVTEGDDDLADNWRSPVGIDVQPDRIGRGRDAVGQQVPAQRLPFENVEKDQATDDRGLEAGVPGAFKRLNG</sequence>